<organism evidence="3 4">
    <name type="scientific">Saccoglossus kowalevskii</name>
    <name type="common">Acorn worm</name>
    <dbReference type="NCBI Taxonomy" id="10224"/>
    <lineage>
        <taxon>Eukaryota</taxon>
        <taxon>Metazoa</taxon>
        <taxon>Hemichordata</taxon>
        <taxon>Enteropneusta</taxon>
        <taxon>Harrimaniidae</taxon>
        <taxon>Saccoglossus</taxon>
    </lineage>
</organism>
<reference evidence="4" key="1">
    <citation type="submission" date="2025-08" db="UniProtKB">
        <authorList>
            <consortium name="RefSeq"/>
        </authorList>
    </citation>
    <scope>IDENTIFICATION</scope>
    <source>
        <tissue evidence="4">Testes</tissue>
    </source>
</reference>
<dbReference type="Proteomes" id="UP000694865">
    <property type="component" value="Unplaced"/>
</dbReference>
<evidence type="ECO:0000313" key="4">
    <source>
        <dbReference type="RefSeq" id="XP_006824288.1"/>
    </source>
</evidence>
<feature type="domain" description="AIMP2 lysyl-tRNA synthetase binding" evidence="2">
    <location>
        <begin position="30"/>
        <end position="65"/>
    </location>
</feature>
<dbReference type="InterPro" id="IPR031889">
    <property type="entry name" value="AIMP2_LysRS-bd"/>
</dbReference>
<evidence type="ECO:0000256" key="1">
    <source>
        <dbReference type="SAM" id="Coils"/>
    </source>
</evidence>
<sequence length="127" mass="14615">MCGPFLSADGGLRHVVFCSVEWLQMTNMATMYALKPIYDDKIDLQLPNCMYKMDNVNKSRQTQMEAPVSDDDDNPLSALERRQDRILQQLEKLKSEVNNLLEKSENQKSMDVKQETPCTAVKMVINR</sequence>
<protein>
    <submittedName>
        <fullName evidence="4">Aminoacyl tRNA synthase complex-interacting multifunctional protein 2-like</fullName>
    </submittedName>
</protein>
<dbReference type="GeneID" id="102801391"/>
<evidence type="ECO:0000259" key="2">
    <source>
        <dbReference type="Pfam" id="PF16780"/>
    </source>
</evidence>
<dbReference type="Pfam" id="PF16780">
    <property type="entry name" value="AIMP2_LysRS_bd"/>
    <property type="match status" value="1"/>
</dbReference>
<evidence type="ECO:0000313" key="3">
    <source>
        <dbReference type="Proteomes" id="UP000694865"/>
    </source>
</evidence>
<gene>
    <name evidence="4" type="primary">LOC102801391</name>
</gene>
<feature type="non-terminal residue" evidence="4">
    <location>
        <position position="127"/>
    </location>
</feature>
<accession>A0ABM0MW97</accession>
<dbReference type="InterPro" id="IPR042360">
    <property type="entry name" value="AIMP2"/>
</dbReference>
<keyword evidence="1" id="KW-0175">Coiled coil</keyword>
<dbReference type="RefSeq" id="XP_006824288.1">
    <property type="nucleotide sequence ID" value="XM_006824225.1"/>
</dbReference>
<name>A0ABM0MW97_SACKO</name>
<feature type="coiled-coil region" evidence="1">
    <location>
        <begin position="76"/>
        <end position="110"/>
    </location>
</feature>
<dbReference type="PANTHER" id="PTHR13438">
    <property type="entry name" value="AMINOACYL TRNA SYNTHASE COMPLEX-INTERACTING MULTIFUNCTIONAL PROTEIN"/>
    <property type="match status" value="1"/>
</dbReference>
<dbReference type="PANTHER" id="PTHR13438:SF2">
    <property type="entry name" value="AMINOACYL TRNA SYNTHASE COMPLEX-INTERACTING MULTIFUNCTIONAL PROTEIN 2"/>
    <property type="match status" value="1"/>
</dbReference>
<keyword evidence="3" id="KW-1185">Reference proteome</keyword>
<proteinExistence type="predicted"/>